<dbReference type="InterPro" id="IPR025662">
    <property type="entry name" value="Sigma_54_int_dom_ATP-bd_1"/>
</dbReference>
<dbReference type="InterPro" id="IPR058031">
    <property type="entry name" value="AAA_lid_NorR"/>
</dbReference>
<organism evidence="6 7">
    <name type="scientific">Parathalassolituus penaei</name>
    <dbReference type="NCBI Taxonomy" id="2997323"/>
    <lineage>
        <taxon>Bacteria</taxon>
        <taxon>Pseudomonadati</taxon>
        <taxon>Pseudomonadota</taxon>
        <taxon>Gammaproteobacteria</taxon>
        <taxon>Oceanospirillales</taxon>
        <taxon>Oceanospirillaceae</taxon>
        <taxon>Parathalassolituus</taxon>
    </lineage>
</organism>
<comment type="caution">
    <text evidence="6">The sequence shown here is derived from an EMBL/GenBank/DDBJ whole genome shotgun (WGS) entry which is preliminary data.</text>
</comment>
<dbReference type="Pfam" id="PF02954">
    <property type="entry name" value="HTH_8"/>
    <property type="match status" value="1"/>
</dbReference>
<keyword evidence="2" id="KW-0067">ATP-binding</keyword>
<dbReference type="Proteomes" id="UP001150830">
    <property type="component" value="Unassembled WGS sequence"/>
</dbReference>
<dbReference type="PROSITE" id="PS00675">
    <property type="entry name" value="SIGMA54_INTERACT_1"/>
    <property type="match status" value="1"/>
</dbReference>
<dbReference type="RefSeq" id="WP_283174018.1">
    <property type="nucleotide sequence ID" value="NZ_JAPNOA010000029.1"/>
</dbReference>
<dbReference type="InterPro" id="IPR009057">
    <property type="entry name" value="Homeodomain-like_sf"/>
</dbReference>
<dbReference type="InterPro" id="IPR027417">
    <property type="entry name" value="P-loop_NTPase"/>
</dbReference>
<reference evidence="6" key="1">
    <citation type="submission" date="2022-11" db="EMBL/GenBank/DDBJ databases">
        <title>Parathalassolutuus dongxingensis gen. nov., sp. nov., a novel member of family Oceanospirillaceae isolated from a coastal shrimp pond in Guangxi, China.</title>
        <authorList>
            <person name="Chen H."/>
        </authorList>
    </citation>
    <scope>NUCLEOTIDE SEQUENCE</scope>
    <source>
        <strain evidence="6">G-43</strain>
    </source>
</reference>
<dbReference type="Gene3D" id="1.10.8.60">
    <property type="match status" value="1"/>
</dbReference>
<dbReference type="GO" id="GO:0005524">
    <property type="term" value="F:ATP binding"/>
    <property type="evidence" value="ECO:0007669"/>
    <property type="project" value="UniProtKB-KW"/>
</dbReference>
<sequence length="495" mass="54983">MFSNTLISWIGQHDLDARANETDGPILATLKAFPFKSASFLYNYPDEQVNEYITWLKGQVNTPVSITRAELQSPVHFGDIYESATQLLESLSERELHNLSILLSPGTPAMQAVWILLGKTRFPATFYQSSIQQGVQVADIPFDIAAEYIPPAKSLSAGQLQTLSNTNPPDNAAFKDIVTRSESMQTLIQRARILAEHEVPVLIDGESGTGKELFARAIHNASPRKDKPFIAVNCGAFPPELIDSMLFGHKKGAFTGAIADKPGYFEQAHGGTLFLDEFGELEPAVQVRLLRVLQDKTFTRVGDTKEQTSDFRLIAATNKNLIEAAAEGRFREDLFYRVAVGVLHLPPLRERNGDLLFLADSLLHVMVKEYPLLEGKKISASGKNVIQQHRWPGNIRELKSTILRAALWATGSDITGEDLLQALFKTVSKQNPIMERDLSQGFDIQVLLDEVESHYVKKALAQTAGQKTKAAELLGYNNHQTLSKRMEKFGIHKDS</sequence>
<dbReference type="GO" id="GO:0043565">
    <property type="term" value="F:sequence-specific DNA binding"/>
    <property type="evidence" value="ECO:0007669"/>
    <property type="project" value="InterPro"/>
</dbReference>
<dbReference type="GO" id="GO:0006355">
    <property type="term" value="P:regulation of DNA-templated transcription"/>
    <property type="evidence" value="ECO:0007669"/>
    <property type="project" value="InterPro"/>
</dbReference>
<keyword evidence="4" id="KW-0804">Transcription</keyword>
<evidence type="ECO:0000256" key="1">
    <source>
        <dbReference type="ARBA" id="ARBA00022741"/>
    </source>
</evidence>
<dbReference type="SMART" id="SM00382">
    <property type="entry name" value="AAA"/>
    <property type="match status" value="1"/>
</dbReference>
<proteinExistence type="predicted"/>
<accession>A0A9X3EDZ4</accession>
<gene>
    <name evidence="6" type="ORF">OUO13_11435</name>
</gene>
<name>A0A9X3EDZ4_9GAMM</name>
<keyword evidence="1" id="KW-0547">Nucleotide-binding</keyword>
<dbReference type="PANTHER" id="PTHR32071:SF121">
    <property type="entry name" value="SIGMA L-DEPENDENT TRANSCRIPTIONAL REGULATOR YQIR-RELATED"/>
    <property type="match status" value="1"/>
</dbReference>
<dbReference type="InterPro" id="IPR003593">
    <property type="entry name" value="AAA+_ATPase"/>
</dbReference>
<dbReference type="PROSITE" id="PS50045">
    <property type="entry name" value="SIGMA54_INTERACT_4"/>
    <property type="match status" value="1"/>
</dbReference>
<dbReference type="AlphaFoldDB" id="A0A9X3EDZ4"/>
<feature type="domain" description="Sigma-54 factor interaction" evidence="5">
    <location>
        <begin position="177"/>
        <end position="407"/>
    </location>
</feature>
<dbReference type="InterPro" id="IPR002197">
    <property type="entry name" value="HTH_Fis"/>
</dbReference>
<evidence type="ECO:0000259" key="5">
    <source>
        <dbReference type="PROSITE" id="PS50045"/>
    </source>
</evidence>
<dbReference type="SUPFAM" id="SSF46689">
    <property type="entry name" value="Homeodomain-like"/>
    <property type="match status" value="1"/>
</dbReference>
<dbReference type="SUPFAM" id="SSF52540">
    <property type="entry name" value="P-loop containing nucleoside triphosphate hydrolases"/>
    <property type="match status" value="1"/>
</dbReference>
<dbReference type="Pfam" id="PF00158">
    <property type="entry name" value="Sigma54_activat"/>
    <property type="match status" value="1"/>
</dbReference>
<dbReference type="CDD" id="cd00009">
    <property type="entry name" value="AAA"/>
    <property type="match status" value="1"/>
</dbReference>
<dbReference type="PANTHER" id="PTHR32071">
    <property type="entry name" value="TRANSCRIPTIONAL REGULATORY PROTEIN"/>
    <property type="match status" value="1"/>
</dbReference>
<evidence type="ECO:0000313" key="6">
    <source>
        <dbReference type="EMBL" id="MCY0965804.1"/>
    </source>
</evidence>
<protein>
    <submittedName>
        <fullName evidence="6">Sigma 54-interacting transcriptional regulator</fullName>
    </submittedName>
</protein>
<evidence type="ECO:0000256" key="3">
    <source>
        <dbReference type="ARBA" id="ARBA00023015"/>
    </source>
</evidence>
<keyword evidence="7" id="KW-1185">Reference proteome</keyword>
<evidence type="ECO:0000256" key="2">
    <source>
        <dbReference type="ARBA" id="ARBA00022840"/>
    </source>
</evidence>
<dbReference type="Gene3D" id="3.40.50.300">
    <property type="entry name" value="P-loop containing nucleotide triphosphate hydrolases"/>
    <property type="match status" value="1"/>
</dbReference>
<evidence type="ECO:0000256" key="4">
    <source>
        <dbReference type="ARBA" id="ARBA00023163"/>
    </source>
</evidence>
<evidence type="ECO:0000313" key="7">
    <source>
        <dbReference type="Proteomes" id="UP001150830"/>
    </source>
</evidence>
<dbReference type="EMBL" id="JAPNOA010000029">
    <property type="protein sequence ID" value="MCY0965804.1"/>
    <property type="molecule type" value="Genomic_DNA"/>
</dbReference>
<dbReference type="InterPro" id="IPR002078">
    <property type="entry name" value="Sigma_54_int"/>
</dbReference>
<dbReference type="Gene3D" id="1.10.10.60">
    <property type="entry name" value="Homeodomain-like"/>
    <property type="match status" value="1"/>
</dbReference>
<dbReference type="Pfam" id="PF25601">
    <property type="entry name" value="AAA_lid_14"/>
    <property type="match status" value="1"/>
</dbReference>
<dbReference type="FunFam" id="3.40.50.300:FF:000006">
    <property type="entry name" value="DNA-binding transcriptional regulator NtrC"/>
    <property type="match status" value="1"/>
</dbReference>
<keyword evidence="3" id="KW-0805">Transcription regulation</keyword>